<dbReference type="InterPro" id="IPR001135">
    <property type="entry name" value="NADH_Q_OxRdtase_suD"/>
</dbReference>
<reference evidence="2" key="1">
    <citation type="journal article" date="2014" name="Front. Microbiol.">
        <title>High frequency of phylogenetically diverse reductive dehalogenase-homologous genes in deep subseafloor sedimentary metagenomes.</title>
        <authorList>
            <person name="Kawai M."/>
            <person name="Futagami T."/>
            <person name="Toyoda A."/>
            <person name="Takaki Y."/>
            <person name="Nishi S."/>
            <person name="Hori S."/>
            <person name="Arai W."/>
            <person name="Tsubouchi T."/>
            <person name="Morono Y."/>
            <person name="Uchiyama I."/>
            <person name="Ito T."/>
            <person name="Fujiyama A."/>
            <person name="Inagaki F."/>
            <person name="Takami H."/>
        </authorList>
    </citation>
    <scope>NUCLEOTIDE SEQUENCE</scope>
    <source>
        <strain evidence="2">Expedition CK06-06</strain>
    </source>
</reference>
<evidence type="ECO:0000259" key="1">
    <source>
        <dbReference type="Pfam" id="PF00346"/>
    </source>
</evidence>
<dbReference type="GO" id="GO:0048038">
    <property type="term" value="F:quinone binding"/>
    <property type="evidence" value="ECO:0007669"/>
    <property type="project" value="InterPro"/>
</dbReference>
<gene>
    <name evidence="2" type="ORF">S03H2_72570</name>
</gene>
<evidence type="ECO:0000313" key="2">
    <source>
        <dbReference type="EMBL" id="GAH91072.1"/>
    </source>
</evidence>
<name>X1JAT6_9ZZZZ</name>
<dbReference type="GO" id="GO:0051287">
    <property type="term" value="F:NAD binding"/>
    <property type="evidence" value="ECO:0007669"/>
    <property type="project" value="InterPro"/>
</dbReference>
<dbReference type="InterPro" id="IPR029014">
    <property type="entry name" value="NiFe-Hase_large"/>
</dbReference>
<dbReference type="EMBL" id="BARU01049153">
    <property type="protein sequence ID" value="GAH91072.1"/>
    <property type="molecule type" value="Genomic_DNA"/>
</dbReference>
<comment type="caution">
    <text evidence="2">The sequence shown here is derived from an EMBL/GenBank/DDBJ whole genome shotgun (WGS) entry which is preliminary data.</text>
</comment>
<protein>
    <recommendedName>
        <fullName evidence="1">NADH-quinone oxidoreductase subunit D domain-containing protein</fullName>
    </recommendedName>
</protein>
<organism evidence="2">
    <name type="scientific">marine sediment metagenome</name>
    <dbReference type="NCBI Taxonomy" id="412755"/>
    <lineage>
        <taxon>unclassified sequences</taxon>
        <taxon>metagenomes</taxon>
        <taxon>ecological metagenomes</taxon>
    </lineage>
</organism>
<feature type="non-terminal residue" evidence="2">
    <location>
        <position position="33"/>
    </location>
</feature>
<sequence>MNLTALREMIVGWKIQDAIIIFGSIDITMGEVD</sequence>
<dbReference type="AlphaFoldDB" id="X1JAT6"/>
<dbReference type="Gene3D" id="1.10.645.10">
    <property type="entry name" value="Cytochrome-c3 Hydrogenase, chain B"/>
    <property type="match status" value="1"/>
</dbReference>
<dbReference type="GO" id="GO:0016651">
    <property type="term" value="F:oxidoreductase activity, acting on NAD(P)H"/>
    <property type="evidence" value="ECO:0007669"/>
    <property type="project" value="InterPro"/>
</dbReference>
<dbReference type="SUPFAM" id="SSF56762">
    <property type="entry name" value="HydB/Nqo4-like"/>
    <property type="match status" value="1"/>
</dbReference>
<accession>X1JAT6</accession>
<feature type="domain" description="NADH-quinone oxidoreductase subunit D" evidence="1">
    <location>
        <begin position="1"/>
        <end position="33"/>
    </location>
</feature>
<proteinExistence type="predicted"/>
<dbReference type="Pfam" id="PF00346">
    <property type="entry name" value="Complex1_49kDa"/>
    <property type="match status" value="1"/>
</dbReference>